<reference evidence="1" key="1">
    <citation type="submission" date="2020-06" db="EMBL/GenBank/DDBJ databases">
        <title>Insight into the genomes of haloalkaliphilic bacilli from Kenyan soda lakes.</title>
        <authorList>
            <person name="Mwirichia R."/>
            <person name="Villamizar G.C."/>
            <person name="Poehlein A."/>
            <person name="Mugweru J."/>
            <person name="Kipnyargis A."/>
            <person name="Kiplimo D."/>
            <person name="Orwa P."/>
            <person name="Daniel R."/>
        </authorList>
    </citation>
    <scope>NUCLEOTIDE SEQUENCE</scope>
    <source>
        <strain evidence="1">B1096_S55</strain>
    </source>
</reference>
<gene>
    <name evidence="1" type="ORF">HXA33_16955</name>
</gene>
<dbReference type="EMBL" id="JABXYM010000001">
    <property type="protein sequence ID" value="MCR6098225.1"/>
    <property type="molecule type" value="Genomic_DNA"/>
</dbReference>
<dbReference type="RefSeq" id="WP_169837699.1">
    <property type="nucleotide sequence ID" value="NZ_JABXYM010000001.1"/>
</dbReference>
<evidence type="ECO:0000313" key="1">
    <source>
        <dbReference type="EMBL" id="MCR6098225.1"/>
    </source>
</evidence>
<evidence type="ECO:0000313" key="2">
    <source>
        <dbReference type="Proteomes" id="UP001057753"/>
    </source>
</evidence>
<comment type="caution">
    <text evidence="1">The sequence shown here is derived from an EMBL/GenBank/DDBJ whole genome shotgun (WGS) entry which is preliminary data.</text>
</comment>
<dbReference type="Proteomes" id="UP001057753">
    <property type="component" value="Unassembled WGS sequence"/>
</dbReference>
<proteinExistence type="predicted"/>
<dbReference type="AlphaFoldDB" id="A0A9Q4B4X8"/>
<protein>
    <submittedName>
        <fullName evidence="1">Uncharacterized protein</fullName>
    </submittedName>
</protein>
<organism evidence="1 2">
    <name type="scientific">Salipaludibacillus agaradhaerens</name>
    <name type="common">Bacillus agaradhaerens</name>
    <dbReference type="NCBI Taxonomy" id="76935"/>
    <lineage>
        <taxon>Bacteria</taxon>
        <taxon>Bacillati</taxon>
        <taxon>Bacillota</taxon>
        <taxon>Bacilli</taxon>
        <taxon>Bacillales</taxon>
        <taxon>Bacillaceae</taxon>
    </lineage>
</organism>
<sequence length="53" mass="6417">MTQQEEWLLLVNDSDETVQMLYNHNPYTWAMPKIGPRPPFYTNVRVEENYPLF</sequence>
<accession>A0A9Q4B4X8</accession>
<name>A0A9Q4B4X8_SALAG</name>
<keyword evidence="2" id="KW-1185">Reference proteome</keyword>